<dbReference type="AlphaFoldDB" id="A0A7J6TJM1"/>
<evidence type="ECO:0000313" key="1">
    <source>
        <dbReference type="EMBL" id="KAF4745524.1"/>
    </source>
</evidence>
<name>A0A7J6TJM1_PEROL</name>
<evidence type="ECO:0000313" key="2">
    <source>
        <dbReference type="Proteomes" id="UP000574390"/>
    </source>
</evidence>
<proteinExistence type="predicted"/>
<accession>A0A7J6TJM1</accession>
<dbReference type="Gene3D" id="3.50.50.60">
    <property type="entry name" value="FAD/NAD(P)-binding domain"/>
    <property type="match status" value="1"/>
</dbReference>
<sequence>MFEVTLEYVLSPSPTLLYLSRDDTRESMVRTAIMYCWWRQCHCKGSTQQQRYKTISAALKNGLSVVKFGRELDILVARRGRSGKKDTLVDLINMAVLQLDHVMFLNAIGLLKLSDEDSRRVDLASFYLSFLRDLILLPDIMGDPMQLLRWLLRQPMWGFLIAHSSKWDWSKVSTRAPQIASTCDYTSSLLSSCFGLMFSRLCIRPSSRGYSTIASSVPKEVDTLIVGGGIIGVATAYQLSRLAGPSHRILLVEQNT</sequence>
<comment type="caution">
    <text evidence="1">The sequence shown here is derived from an EMBL/GenBank/DDBJ whole genome shotgun (WGS) entry which is preliminary data.</text>
</comment>
<organism evidence="1 2">
    <name type="scientific">Perkinsus olseni</name>
    <name type="common">Perkinsus atlanticus</name>
    <dbReference type="NCBI Taxonomy" id="32597"/>
    <lineage>
        <taxon>Eukaryota</taxon>
        <taxon>Sar</taxon>
        <taxon>Alveolata</taxon>
        <taxon>Perkinsozoa</taxon>
        <taxon>Perkinsea</taxon>
        <taxon>Perkinsida</taxon>
        <taxon>Perkinsidae</taxon>
        <taxon>Perkinsus</taxon>
    </lineage>
</organism>
<dbReference type="Proteomes" id="UP000574390">
    <property type="component" value="Unassembled WGS sequence"/>
</dbReference>
<protein>
    <recommendedName>
        <fullName evidence="3">FAD dependent oxidoreductase domain-containing protein</fullName>
    </recommendedName>
</protein>
<dbReference type="InterPro" id="IPR036188">
    <property type="entry name" value="FAD/NAD-bd_sf"/>
</dbReference>
<reference evidence="1 2" key="1">
    <citation type="submission" date="2020-04" db="EMBL/GenBank/DDBJ databases">
        <title>Perkinsus olseni comparative genomics.</title>
        <authorList>
            <person name="Bogema D.R."/>
        </authorList>
    </citation>
    <scope>NUCLEOTIDE SEQUENCE [LARGE SCALE GENOMIC DNA]</scope>
    <source>
        <strain evidence="1">ATCC PRA-205</strain>
    </source>
</reference>
<dbReference type="EMBL" id="JABANM010006694">
    <property type="protein sequence ID" value="KAF4745524.1"/>
    <property type="molecule type" value="Genomic_DNA"/>
</dbReference>
<evidence type="ECO:0008006" key="3">
    <source>
        <dbReference type="Google" id="ProtNLM"/>
    </source>
</evidence>
<dbReference type="SUPFAM" id="SSF51905">
    <property type="entry name" value="FAD/NAD(P)-binding domain"/>
    <property type="match status" value="1"/>
</dbReference>
<gene>
    <name evidence="1" type="ORF">FOZ62_003207</name>
</gene>
<feature type="non-terminal residue" evidence="1">
    <location>
        <position position="1"/>
    </location>
</feature>